<dbReference type="EMBL" id="LAZR01020455">
    <property type="protein sequence ID" value="KKL88818.1"/>
    <property type="molecule type" value="Genomic_DNA"/>
</dbReference>
<comment type="caution">
    <text evidence="1">The sequence shown here is derived from an EMBL/GenBank/DDBJ whole genome shotgun (WGS) entry which is preliminary data.</text>
</comment>
<organism evidence="1">
    <name type="scientific">marine sediment metagenome</name>
    <dbReference type="NCBI Taxonomy" id="412755"/>
    <lineage>
        <taxon>unclassified sequences</taxon>
        <taxon>metagenomes</taxon>
        <taxon>ecological metagenomes</taxon>
    </lineage>
</organism>
<reference evidence="1" key="1">
    <citation type="journal article" date="2015" name="Nature">
        <title>Complex archaea that bridge the gap between prokaryotes and eukaryotes.</title>
        <authorList>
            <person name="Spang A."/>
            <person name="Saw J.H."/>
            <person name="Jorgensen S.L."/>
            <person name="Zaremba-Niedzwiedzka K."/>
            <person name="Martijn J."/>
            <person name="Lind A.E."/>
            <person name="van Eijk R."/>
            <person name="Schleper C."/>
            <person name="Guy L."/>
            <person name="Ettema T.J."/>
        </authorList>
    </citation>
    <scope>NUCLEOTIDE SEQUENCE</scope>
</reference>
<proteinExistence type="predicted"/>
<name>A0A0F9FRN3_9ZZZZ</name>
<accession>A0A0F9FRN3</accession>
<gene>
    <name evidence="1" type="ORF">LCGC14_1920880</name>
</gene>
<sequence length="460" mass="53082">MAVTSVLTQEECYLIALIQDHSGIDLAEFLWEDLTADNEEKIFRAWEYQVPWWRRSARLFIDACARAVGKTQSIILKAWAFPIQFPGYEMVLTAPELIHLNPLTSRVEDRIKEVRLTRELLPGGVGHGFTHRPFQVNFVNGAKILGRIPQRDGKGVKGLHPLRLEMDEAQDYPELGWMELVETLRYGQKNAQWRAHGVSKGVGGQFQKVSSPGSGWDVEVITAMHRLDWSDQERADKIRLYGGRDSPNYLRNVMGLHGDATNPLFVLHRLMACVDTDEGSDYNQDIYYNRRVNDEIIAGRDILDFIEPPGIHTQDWKIFWMGMDVGLTNHPSEILVFGEEVLKLRRMENRVALRLLTRIHLRRIRASDQRKVIVHLINLYKPKMFAMDRTGLGHPVYQDLQDENPKLMSIISGYAFNEKVLVGYEDHEDDEDPGDFEIKRVATRDAYDLLRTYVDSRRLI</sequence>
<dbReference type="Gene3D" id="3.30.420.240">
    <property type="match status" value="1"/>
</dbReference>
<protein>
    <recommendedName>
        <fullName evidence="2">Terminase large subunit gp17-like C-terminal domain-containing protein</fullName>
    </recommendedName>
</protein>
<dbReference type="Gene3D" id="3.40.50.300">
    <property type="entry name" value="P-loop containing nucleotide triphosphate hydrolases"/>
    <property type="match status" value="1"/>
</dbReference>
<dbReference type="InterPro" id="IPR027417">
    <property type="entry name" value="P-loop_NTPase"/>
</dbReference>
<dbReference type="AlphaFoldDB" id="A0A0F9FRN3"/>
<evidence type="ECO:0008006" key="2">
    <source>
        <dbReference type="Google" id="ProtNLM"/>
    </source>
</evidence>
<feature type="non-terminal residue" evidence="1">
    <location>
        <position position="460"/>
    </location>
</feature>
<evidence type="ECO:0000313" key="1">
    <source>
        <dbReference type="EMBL" id="KKL88818.1"/>
    </source>
</evidence>